<dbReference type="Gene3D" id="1.25.40.10">
    <property type="entry name" value="Tetratricopeptide repeat domain"/>
    <property type="match status" value="3"/>
</dbReference>
<organism evidence="4 5">
    <name type="scientific">Pontiella desulfatans</name>
    <dbReference type="NCBI Taxonomy" id="2750659"/>
    <lineage>
        <taxon>Bacteria</taxon>
        <taxon>Pseudomonadati</taxon>
        <taxon>Kiritimatiellota</taxon>
        <taxon>Kiritimatiellia</taxon>
        <taxon>Kiritimatiellales</taxon>
        <taxon>Pontiellaceae</taxon>
        <taxon>Pontiella</taxon>
    </lineage>
</organism>
<protein>
    <submittedName>
        <fullName evidence="4">Uncharacterized protein</fullName>
    </submittedName>
</protein>
<evidence type="ECO:0000313" key="4">
    <source>
        <dbReference type="EMBL" id="VGO16760.1"/>
    </source>
</evidence>
<keyword evidence="2 3" id="KW-0802">TPR repeat</keyword>
<reference evidence="4 5" key="1">
    <citation type="submission" date="2019-04" db="EMBL/GenBank/DDBJ databases">
        <authorList>
            <person name="Van Vliet M D."/>
        </authorList>
    </citation>
    <scope>NUCLEOTIDE SEQUENCE [LARGE SCALE GENOMIC DNA]</scope>
    <source>
        <strain evidence="4 5">F1</strain>
    </source>
</reference>
<feature type="repeat" description="TPR" evidence="3">
    <location>
        <begin position="226"/>
        <end position="259"/>
    </location>
</feature>
<proteinExistence type="predicted"/>
<accession>A0A6C2U9P0</accession>
<evidence type="ECO:0000256" key="2">
    <source>
        <dbReference type="ARBA" id="ARBA00022803"/>
    </source>
</evidence>
<dbReference type="AlphaFoldDB" id="A0A6C2U9P0"/>
<keyword evidence="1" id="KW-0677">Repeat</keyword>
<dbReference type="PANTHER" id="PTHR12558">
    <property type="entry name" value="CELL DIVISION CYCLE 16,23,27"/>
    <property type="match status" value="1"/>
</dbReference>
<evidence type="ECO:0000256" key="1">
    <source>
        <dbReference type="ARBA" id="ARBA00022737"/>
    </source>
</evidence>
<evidence type="ECO:0000256" key="3">
    <source>
        <dbReference type="PROSITE-ProRule" id="PRU00339"/>
    </source>
</evidence>
<gene>
    <name evidence="4" type="ORF">PDESU_05352</name>
</gene>
<dbReference type="Pfam" id="PF07719">
    <property type="entry name" value="TPR_2"/>
    <property type="match status" value="1"/>
</dbReference>
<dbReference type="InterPro" id="IPR013105">
    <property type="entry name" value="TPR_2"/>
</dbReference>
<dbReference type="SMART" id="SM00028">
    <property type="entry name" value="TPR"/>
    <property type="match status" value="4"/>
</dbReference>
<sequence length="437" mass="49243">MVAYPCFFGAVYGNGVEMKTRRAWWVAIGFAVGVSAAGTEGIPDEWGAQADYAQAAYAEAMDYLSKGRQKDAEWLVAEACSVVPDCRRLWFLKGVMQRSRFDWKTARDSLVKAYVLDDASVVSRAAGAVVPMDMGVMVEAGFETLEELIEKHPDEILVRWLYGIEARYHDKHAEMAQKQFKRILKEWKVAPVMVHQTYAKLLTTDLDQPRKALEHRMLAVELEPEPWSYQGLANTFKKLERYKDADRVYGKLLEMQPYTAINWIQWGNCCFYMGDYPAAAAKFEKAYILSPKDVSSLIFWGRSLEKQGKLEEGFANYAKAVEQNPAHWHACSYAAIAKLYGHGCKPDFEWAKELAAKGRGNPIDNLREFVNLADQSDNPLSPEKSGVLLKHLTGLAESGDTKACFNLGMIHHHGIGVEKNPKLATEWFDRVAVPGKQ</sequence>
<dbReference type="InterPro" id="IPR011990">
    <property type="entry name" value="TPR-like_helical_dom_sf"/>
</dbReference>
<dbReference type="Pfam" id="PF08238">
    <property type="entry name" value="Sel1"/>
    <property type="match status" value="2"/>
</dbReference>
<evidence type="ECO:0000313" key="5">
    <source>
        <dbReference type="Proteomes" id="UP000366872"/>
    </source>
</evidence>
<keyword evidence="5" id="KW-1185">Reference proteome</keyword>
<dbReference type="PROSITE" id="PS50005">
    <property type="entry name" value="TPR"/>
    <property type="match status" value="2"/>
</dbReference>
<dbReference type="InterPro" id="IPR019734">
    <property type="entry name" value="TPR_rpt"/>
</dbReference>
<dbReference type="PANTHER" id="PTHR12558:SF13">
    <property type="entry name" value="CELL DIVISION CYCLE PROTEIN 27 HOMOLOG"/>
    <property type="match status" value="1"/>
</dbReference>
<dbReference type="SUPFAM" id="SSF48452">
    <property type="entry name" value="TPR-like"/>
    <property type="match status" value="1"/>
</dbReference>
<dbReference type="Pfam" id="PF13181">
    <property type="entry name" value="TPR_8"/>
    <property type="match status" value="1"/>
</dbReference>
<feature type="repeat" description="TPR" evidence="3">
    <location>
        <begin position="260"/>
        <end position="293"/>
    </location>
</feature>
<dbReference type="SMART" id="SM00671">
    <property type="entry name" value="SEL1"/>
    <property type="match status" value="1"/>
</dbReference>
<name>A0A6C2U9P0_PONDE</name>
<dbReference type="InterPro" id="IPR006597">
    <property type="entry name" value="Sel1-like"/>
</dbReference>
<dbReference type="Proteomes" id="UP000366872">
    <property type="component" value="Unassembled WGS sequence"/>
</dbReference>
<dbReference type="EMBL" id="CAAHFG010000004">
    <property type="protein sequence ID" value="VGO16760.1"/>
    <property type="molecule type" value="Genomic_DNA"/>
</dbReference>
<dbReference type="SUPFAM" id="SSF81901">
    <property type="entry name" value="HCP-like"/>
    <property type="match status" value="1"/>
</dbReference>